<keyword evidence="3" id="KW-0809">Transit peptide</keyword>
<dbReference type="Gene3D" id="1.10.238.10">
    <property type="entry name" value="EF-hand"/>
    <property type="match status" value="1"/>
</dbReference>
<feature type="domain" description="FAD-dependent oxidoreductase 2 FAD-binding" evidence="6">
    <location>
        <begin position="10"/>
        <end position="468"/>
    </location>
</feature>
<feature type="region of interest" description="Disordered" evidence="5">
    <location>
        <begin position="1642"/>
        <end position="1664"/>
    </location>
</feature>
<evidence type="ECO:0000256" key="1">
    <source>
        <dbReference type="ARBA" id="ARBA00022630"/>
    </source>
</evidence>
<feature type="region of interest" description="Disordered" evidence="5">
    <location>
        <begin position="865"/>
        <end position="892"/>
    </location>
</feature>
<evidence type="ECO:0000256" key="4">
    <source>
        <dbReference type="ARBA" id="ARBA00023002"/>
    </source>
</evidence>
<dbReference type="PANTHER" id="PTHR43400">
    <property type="entry name" value="FUMARATE REDUCTASE"/>
    <property type="match status" value="1"/>
</dbReference>
<feature type="region of interest" description="Disordered" evidence="5">
    <location>
        <begin position="984"/>
        <end position="1011"/>
    </location>
</feature>
<feature type="compositionally biased region" description="Acidic residues" evidence="5">
    <location>
        <begin position="1105"/>
        <end position="1123"/>
    </location>
</feature>
<organism evidence="7 8">
    <name type="scientific">Durusdinium trenchii</name>
    <dbReference type="NCBI Taxonomy" id="1381693"/>
    <lineage>
        <taxon>Eukaryota</taxon>
        <taxon>Sar</taxon>
        <taxon>Alveolata</taxon>
        <taxon>Dinophyceae</taxon>
        <taxon>Suessiales</taxon>
        <taxon>Symbiodiniaceae</taxon>
        <taxon>Durusdinium</taxon>
    </lineage>
</organism>
<dbReference type="SUPFAM" id="SSF48452">
    <property type="entry name" value="TPR-like"/>
    <property type="match status" value="1"/>
</dbReference>
<feature type="compositionally biased region" description="Pro residues" evidence="5">
    <location>
        <begin position="2032"/>
        <end position="2041"/>
    </location>
</feature>
<dbReference type="Pfam" id="PF00890">
    <property type="entry name" value="FAD_binding_2"/>
    <property type="match status" value="1"/>
</dbReference>
<feature type="compositionally biased region" description="Acidic residues" evidence="5">
    <location>
        <begin position="992"/>
        <end position="1002"/>
    </location>
</feature>
<evidence type="ECO:0000256" key="5">
    <source>
        <dbReference type="SAM" id="MobiDB-lite"/>
    </source>
</evidence>
<keyword evidence="2" id="KW-0106">Calcium</keyword>
<dbReference type="Proteomes" id="UP001642484">
    <property type="component" value="Unassembled WGS sequence"/>
</dbReference>
<feature type="region of interest" description="Disordered" evidence="5">
    <location>
        <begin position="1096"/>
        <end position="1129"/>
    </location>
</feature>
<dbReference type="InterPro" id="IPR036188">
    <property type="entry name" value="FAD/NAD-bd_sf"/>
</dbReference>
<feature type="compositionally biased region" description="Acidic residues" evidence="5">
    <location>
        <begin position="2442"/>
        <end position="2454"/>
    </location>
</feature>
<dbReference type="InterPro" id="IPR018247">
    <property type="entry name" value="EF_Hand_1_Ca_BS"/>
</dbReference>
<name>A0ABP0QFW5_9DINO</name>
<dbReference type="Gene3D" id="1.25.40.10">
    <property type="entry name" value="Tetratricopeptide repeat domain"/>
    <property type="match status" value="1"/>
</dbReference>
<accession>A0ABP0QFW5</accession>
<gene>
    <name evidence="7" type="ORF">CCMP2556_LOCUS41673</name>
</gene>
<evidence type="ECO:0000313" key="8">
    <source>
        <dbReference type="Proteomes" id="UP001642484"/>
    </source>
</evidence>
<keyword evidence="1" id="KW-0285">Flavoprotein</keyword>
<comment type="caution">
    <text evidence="7">The sequence shown here is derived from an EMBL/GenBank/DDBJ whole genome shotgun (WGS) entry which is preliminary data.</text>
</comment>
<dbReference type="PROSITE" id="PS00018">
    <property type="entry name" value="EF_HAND_1"/>
    <property type="match status" value="1"/>
</dbReference>
<proteinExistence type="predicted"/>
<dbReference type="InterPro" id="IPR011992">
    <property type="entry name" value="EF-hand-dom_pair"/>
</dbReference>
<evidence type="ECO:0000256" key="2">
    <source>
        <dbReference type="ARBA" id="ARBA00022837"/>
    </source>
</evidence>
<dbReference type="InterPro" id="IPR050315">
    <property type="entry name" value="FAD-oxidoreductase_2"/>
</dbReference>
<dbReference type="Gene3D" id="3.50.50.60">
    <property type="entry name" value="FAD/NAD(P)-binding domain"/>
    <property type="match status" value="2"/>
</dbReference>
<dbReference type="InterPro" id="IPR002048">
    <property type="entry name" value="EF_hand_dom"/>
</dbReference>
<feature type="region of interest" description="Disordered" evidence="5">
    <location>
        <begin position="646"/>
        <end position="668"/>
    </location>
</feature>
<evidence type="ECO:0000256" key="3">
    <source>
        <dbReference type="ARBA" id="ARBA00022946"/>
    </source>
</evidence>
<evidence type="ECO:0000313" key="7">
    <source>
        <dbReference type="EMBL" id="CAK9085931.1"/>
    </source>
</evidence>
<evidence type="ECO:0000259" key="6">
    <source>
        <dbReference type="Pfam" id="PF00890"/>
    </source>
</evidence>
<dbReference type="SMART" id="SM00386">
    <property type="entry name" value="HAT"/>
    <property type="match status" value="1"/>
</dbReference>
<dbReference type="InterPro" id="IPR003107">
    <property type="entry name" value="HAT"/>
</dbReference>
<feature type="region of interest" description="Disordered" evidence="5">
    <location>
        <begin position="2437"/>
        <end position="2469"/>
    </location>
</feature>
<protein>
    <recommendedName>
        <fullName evidence="6">FAD-dependent oxidoreductase 2 FAD-binding domain-containing protein</fullName>
    </recommendedName>
</protein>
<dbReference type="SUPFAM" id="SSF47473">
    <property type="entry name" value="EF-hand"/>
    <property type="match status" value="1"/>
</dbReference>
<dbReference type="SUPFAM" id="SSF51905">
    <property type="entry name" value="FAD/NAD(P)-binding domain"/>
    <property type="match status" value="3"/>
</dbReference>
<dbReference type="EMBL" id="CAXAMN010024361">
    <property type="protein sequence ID" value="CAK9085931.1"/>
    <property type="molecule type" value="Genomic_DNA"/>
</dbReference>
<dbReference type="Pfam" id="PF13450">
    <property type="entry name" value="NAD_binding_8"/>
    <property type="match status" value="1"/>
</dbReference>
<dbReference type="InterPro" id="IPR027477">
    <property type="entry name" value="Succ_DH/fumarate_Rdtase_cat_sf"/>
</dbReference>
<dbReference type="PANTHER" id="PTHR43400:SF1">
    <property type="entry name" value="FUMARATE REDUCTASE"/>
    <property type="match status" value="1"/>
</dbReference>
<dbReference type="Gene3D" id="3.90.700.10">
    <property type="entry name" value="Succinate dehydrogenase/fumarate reductase flavoprotein, catalytic domain"/>
    <property type="match status" value="1"/>
</dbReference>
<dbReference type="InterPro" id="IPR003953">
    <property type="entry name" value="FAD-dep_OxRdtase_2_FAD-bd"/>
</dbReference>
<reference evidence="7 8" key="1">
    <citation type="submission" date="2024-02" db="EMBL/GenBank/DDBJ databases">
        <authorList>
            <person name="Chen Y."/>
            <person name="Shah S."/>
            <person name="Dougan E. K."/>
            <person name="Thang M."/>
            <person name="Chan C."/>
        </authorList>
    </citation>
    <scope>NUCLEOTIDE SEQUENCE [LARGE SCALE GENOMIC DNA]</scope>
</reference>
<keyword evidence="4" id="KW-0560">Oxidoreductase</keyword>
<dbReference type="SUPFAM" id="SSF56425">
    <property type="entry name" value="Succinate dehydrogenase/fumarate reductase flavoprotein, catalytic domain"/>
    <property type="match status" value="1"/>
</dbReference>
<dbReference type="CDD" id="cd00051">
    <property type="entry name" value="EFh"/>
    <property type="match status" value="1"/>
</dbReference>
<sequence length="2469" mass="269651">MAAVFPANQVIVVGGGLAGMSAANTVVELGGRSLLLDKSSFCGGNSTKATSGINGAGTKTQKTKSIPDNAEIFIADTLKGGAKKPELAKVLCANSAADVDWLVDKFDLDLSLVARLGGHSQPRTHRGKERFPGMTITYALIQMLEKVAEKTNRARIITKAEVFKLVQSGRSVVGCEYRKAGKVVKEFGPMVLASGGFGADFGSDSLLATYRPDLLHLPTTNGEHCTGDAIKMGEAIGAATIDLEWVQVHPTGLVKPDDPDAKVKFLAAEALRGVGGLVLDANGQRFCNELGRRDYVTGEMWKNKPPFRLCLNRAAADEIIWHAKHYTGRGVMKFYPSGEDLAKDMGIPLQTLVDTHQKHFEAAKKQEKDPDGGNFPAYPSGKTWDEPSGKTGSGKKFFHNIIDGSKVATEPFYVAIITPVIHYCMGGLECTVDAECIDKSGKAIPGLYVAGEAAGGIHGNNRLGGNSLLDCVVFGRVAGKAACKFTFGKDEKFKPCASAWREHRRAPRHIRAPVPVVPATVVPASPGSGFGGLACAGLLARSGRRVLVCESHTQPGGVAHSLGLPVVVVEPEFQRKGYEFDSGPSGEAWKTEEEEVSECFELKEVSGKGGVLGEERALAVALLSASCPYLFTTPIRERQVQVQRRAAPAVAPVKPTTAPGMPSSPDPRRMGEAVRWLMDEDVEKPPEWHVLLLDKTFETRKNTVYRVTSSLMSELPLSLAEARSKAEHARDHLFSVLSTTPEWNKAIRLAQSLQRLSLAVRVVPGFDREAFRKGFVESPFCWIQRYSRTAMTMAEEAPAEQAIVFHLEVPGAQGLPKPDVTYVQISGLGLEEDYASEAQVEESTEPGPWLFQSLEALAEAKRLKAEAEAAQGKNKPKKDAQDESRPASIDPPTAVCRIARPCKSALERQRLLDSACAPLRVKLFRTGGQELGEASMQLTQLIHDTANLEVDLELHWSEALVNELKADFDEAVAAEAAKAEAERAEAAKAEGEAGEEAEEAVQDEPPQFNAPPPGRLFFKISTAAPMGRILCPEDLHDWAVLTTKIEGIYHLPQKLLEAGGPLPEPGTAEGVLESHPLHYSIRILGCDFNGGQLVLPHIDLPPPPEEPDPTAEPGDEVPQEPEVPESPTEADISFDIGTEEFQEGLMRAGFPAARSDGPAVFSFLCRPRTGLGGRIGLQDFLRLLEISVPAPAEQLLELHTALVEKHESLEMAFTNLDAEAEGALTRESLAAGIEELGWSKSPEEIEALFVALDASRSGYISREDLRILSMTKRMKDLDTAARALRWLVSACGSRMTLLEQVDDQKTGSITREAFLAAAQRLGLAETAGVAMAFDFAQLLQGAEALDHETFLSLGALEASIDLPQALVKLEELVLTETGPGAEPGQAAIQKLLDDTAESVSGPEFVAGLQRLDQDFASQSAQSLFFLLAAEGLGTLDALAFSSLRAINAAAQWRRLAECRRFVEQGFGEVDPNAFRALFEGSVEDLQEVEEGLPSVRFEGKVQAYRGREWLQRLLNTLGDERGRDPVSDPLSKTGGTWLYMFPVLLGQESAMDFKELPEAQAGHGKLARWHHAQAFLDLRRLIAPSQGRGPELEFRAYLTQVGAQPDFEAEWSAPYRACQTYVKGVISLDRPLQRLCPRDVQAPTQPNGEPYIPAAPPKRPPPTVNEELEKEAASLIARLSFDFARWCYDSGLVETKIVGPGGALSPNALLGKKGVSRRAFLRWLEQEGDGSSLKDLGQALRPAIVRLVRAENKNGPACGLSGNENDAKYTYLRDYISRHLFRALNGEVQKHRRLRDELLWRSRTEAEPTTDSLETPDAILKRLTFEYELLGDWARAREVYEEWLALEANVENGEAWLSFARFLMRSEQNQLDAEHVLRYALSLRTEEEGPHFQEVAFLACLLENHRWPSFLDSEGVRSARFEAALAMVESYADESYADRNAFERMPMYIMFLLFAVEAAKLREEASGEVPQEDALQLAEQSDRLAAEAAKYLELARAAPEKWQSTLDVLPTFPELQHLVAREKVNRGAPEAPGEPPEPPAAWQPGAQPLPAFLDAGTLRTEPEAEDAIALQVVDLLLHFGVPDLAGFLLGEAVQAYGYLSPVTIMSERCQIQMLKAVMLSKDWGKAESVVSDLFKRRGGDRLPEAHALLGECRFRAARDAGSTSAGYESALAAFDAALCFMTEETSAPKQDPVLHLRVGSILHMKAEEEGFADAATVQRAVKHYKKSAMLAPTAEAWKNIGLCCYRKVKFESSAPRREKKLKEAIKYLQEANVLDRERPEILAWLTICAVELGEVQIAKQGFRQLMQFEHRLEEPIALELVHVLLRFSNEQQAASWGGERGRLVQDARYSAEAAALCKVLLGRGENGRARYILAWSKLLDGEHGAAAGEFCAALPYLVEEPNLLEEAANMARQCASMIPGEPHLAALVEEAIAVACEGPEPPLDDESGLADGPEEEHGKVDPDDLTPVG</sequence>
<dbReference type="InterPro" id="IPR011990">
    <property type="entry name" value="TPR-like_helical_dom_sf"/>
</dbReference>
<keyword evidence="8" id="KW-1185">Reference proteome</keyword>
<feature type="region of interest" description="Disordered" evidence="5">
    <location>
        <begin position="2025"/>
        <end position="2046"/>
    </location>
</feature>
<feature type="compositionally biased region" description="Pro residues" evidence="5">
    <location>
        <begin position="1653"/>
        <end position="1663"/>
    </location>
</feature>